<dbReference type="AlphaFoldDB" id="A0A8H6NYL3"/>
<dbReference type="Proteomes" id="UP000639643">
    <property type="component" value="Unassembled WGS sequence"/>
</dbReference>
<sequence>MEVPADESAVFMDVFCPRGTPSLSPQAERKQKPVPGGRTIRTERAFSVYQDPTQAAIQLAEACWAEQMREEAREQRGSASNPGSALVRRR</sequence>
<dbReference type="EMBL" id="WIGM01000007">
    <property type="protein sequence ID" value="KAF6845022.1"/>
    <property type="molecule type" value="Genomic_DNA"/>
</dbReference>
<organism evidence="2 3">
    <name type="scientific">Colletotrichum musicola</name>
    <dbReference type="NCBI Taxonomy" id="2175873"/>
    <lineage>
        <taxon>Eukaryota</taxon>
        <taxon>Fungi</taxon>
        <taxon>Dikarya</taxon>
        <taxon>Ascomycota</taxon>
        <taxon>Pezizomycotina</taxon>
        <taxon>Sordariomycetes</taxon>
        <taxon>Hypocreomycetidae</taxon>
        <taxon>Glomerellales</taxon>
        <taxon>Glomerellaceae</taxon>
        <taxon>Colletotrichum</taxon>
        <taxon>Colletotrichum orchidearum species complex</taxon>
    </lineage>
</organism>
<evidence type="ECO:0000313" key="3">
    <source>
        <dbReference type="Proteomes" id="UP000639643"/>
    </source>
</evidence>
<gene>
    <name evidence="2" type="ORF">CMUS01_00555</name>
</gene>
<comment type="caution">
    <text evidence="2">The sequence shown here is derived from an EMBL/GenBank/DDBJ whole genome shotgun (WGS) entry which is preliminary data.</text>
</comment>
<protein>
    <submittedName>
        <fullName evidence="2">Uncharacterized protein</fullName>
    </submittedName>
</protein>
<accession>A0A8H6NYL3</accession>
<reference evidence="2" key="1">
    <citation type="journal article" date="2020" name="Phytopathology">
        <title>Genome Sequence Resources of Colletotrichum truncatum, C. plurivorum, C. musicola, and C. sojae: Four Species Pathogenic to Soybean (Glycine max).</title>
        <authorList>
            <person name="Rogerio F."/>
            <person name="Boufleur T.R."/>
            <person name="Ciampi-Guillardi M."/>
            <person name="Sukno S.A."/>
            <person name="Thon M.R."/>
            <person name="Massola Junior N.S."/>
            <person name="Baroncelli R."/>
        </authorList>
    </citation>
    <scope>NUCLEOTIDE SEQUENCE</scope>
    <source>
        <strain evidence="2">LFN0074</strain>
    </source>
</reference>
<feature type="compositionally biased region" description="Basic and acidic residues" evidence="1">
    <location>
        <begin position="67"/>
        <end position="76"/>
    </location>
</feature>
<keyword evidence="3" id="KW-1185">Reference proteome</keyword>
<name>A0A8H6NYL3_9PEZI</name>
<proteinExistence type="predicted"/>
<evidence type="ECO:0000256" key="1">
    <source>
        <dbReference type="SAM" id="MobiDB-lite"/>
    </source>
</evidence>
<feature type="region of interest" description="Disordered" evidence="1">
    <location>
        <begin position="67"/>
        <end position="90"/>
    </location>
</feature>
<evidence type="ECO:0000313" key="2">
    <source>
        <dbReference type="EMBL" id="KAF6845022.1"/>
    </source>
</evidence>